<accession>A0A1B2ETA9</accession>
<geneLocation type="plasmid" evidence="4">
    <name>unnamed1</name>
</geneLocation>
<protein>
    <recommendedName>
        <fullName evidence="5">Soluble ligand binding domain-containing protein</fullName>
    </recommendedName>
</protein>
<reference evidence="4" key="1">
    <citation type="submission" date="2016-07" db="EMBL/GenBank/DDBJ databases">
        <title>Microvirga ossetica sp. nov. a new species of rhizobia isolated from root nodules of the legume species Vicia alpestris Steven originated from North Ossetia region in the Caucasus.</title>
        <authorList>
            <person name="Safronova V.I."/>
            <person name="Kuznetsova I.G."/>
            <person name="Sazanova A.L."/>
            <person name="Belimov A."/>
            <person name="Andronov E."/>
            <person name="Osledkin Y.S."/>
            <person name="Onishchuk O.P."/>
            <person name="Kurchak O.N."/>
            <person name="Shaposhnikov A.I."/>
            <person name="Willems A."/>
            <person name="Tikhonovich I.A."/>
        </authorList>
    </citation>
    <scope>NUCLEOTIDE SEQUENCE [LARGE SCALE GENOMIC DNA]</scope>
    <source>
        <strain evidence="4">V5/3M</strain>
        <plasmid evidence="4">unnamed1</plasmid>
    </source>
</reference>
<dbReference type="Pfam" id="PF25994">
    <property type="entry name" value="HH_AprE"/>
    <property type="match status" value="1"/>
</dbReference>
<feature type="domain" description="Polysaccharide export protein N-terminal" evidence="2">
    <location>
        <begin position="56"/>
        <end position="118"/>
    </location>
</feature>
<proteinExistence type="predicted"/>
<name>A0A1B2ETA9_9HYPH</name>
<evidence type="ECO:0000259" key="2">
    <source>
        <dbReference type="Pfam" id="PF02563"/>
    </source>
</evidence>
<dbReference type="KEGG" id="moc:BB934_28430"/>
<dbReference type="Gene3D" id="3.10.560.10">
    <property type="entry name" value="Outer membrane lipoprotein wza domain like"/>
    <property type="match status" value="1"/>
</dbReference>
<gene>
    <name evidence="4" type="ORF">BB934_28430</name>
</gene>
<dbReference type="Pfam" id="PF02563">
    <property type="entry name" value="Poly_export"/>
    <property type="match status" value="1"/>
</dbReference>
<dbReference type="PANTHER" id="PTHR33619:SF3">
    <property type="entry name" value="POLYSACCHARIDE EXPORT PROTEIN GFCE-RELATED"/>
    <property type="match status" value="1"/>
</dbReference>
<evidence type="ECO:0000313" key="4">
    <source>
        <dbReference type="EMBL" id="ANY83210.1"/>
    </source>
</evidence>
<dbReference type="PANTHER" id="PTHR33619">
    <property type="entry name" value="POLYSACCHARIDE EXPORT PROTEIN GFCE-RELATED"/>
    <property type="match status" value="1"/>
</dbReference>
<dbReference type="InterPro" id="IPR003715">
    <property type="entry name" value="Poly_export_N"/>
</dbReference>
<organism evidence="4">
    <name type="scientific">Microvirga ossetica</name>
    <dbReference type="NCBI Taxonomy" id="1882682"/>
    <lineage>
        <taxon>Bacteria</taxon>
        <taxon>Pseudomonadati</taxon>
        <taxon>Pseudomonadota</taxon>
        <taxon>Alphaproteobacteria</taxon>
        <taxon>Hyphomicrobiales</taxon>
        <taxon>Methylobacteriaceae</taxon>
        <taxon>Microvirga</taxon>
    </lineage>
</organism>
<dbReference type="AlphaFoldDB" id="A0A1B2ETA9"/>
<evidence type="ECO:0000259" key="3">
    <source>
        <dbReference type="Pfam" id="PF25994"/>
    </source>
</evidence>
<dbReference type="InterPro" id="IPR058781">
    <property type="entry name" value="HH_AprE-like"/>
</dbReference>
<dbReference type="InterPro" id="IPR049712">
    <property type="entry name" value="Poly_export"/>
</dbReference>
<dbReference type="GO" id="GO:0015159">
    <property type="term" value="F:polysaccharide transmembrane transporter activity"/>
    <property type="evidence" value="ECO:0007669"/>
    <property type="project" value="InterPro"/>
</dbReference>
<keyword evidence="4" id="KW-0614">Plasmid</keyword>
<feature type="domain" description="AprE-like long alpha-helical hairpin" evidence="3">
    <location>
        <begin position="172"/>
        <end position="350"/>
    </location>
</feature>
<keyword evidence="1" id="KW-0732">Signal</keyword>
<evidence type="ECO:0008006" key="5">
    <source>
        <dbReference type="Google" id="ProtNLM"/>
    </source>
</evidence>
<sequence length="433" mass="46972">MNVRAAALRSLSNIWAAAFIIALSAMLPRQALAERLALVPQMKLRVNIVQWVPSKGEYQHWDSVSGEFVVSTDGTVTLPLLGTFAVTEFDTRELASEIVERFKTKAGLLDAPDATVDVVEYPSIFLVGSVAAPGAKPFRPGLTVLQALSLGGGVFRPDSNSGLTGQLATVGELEDVRSQILRHTARLSRLRAEMAGDKEISFPPEMKVGSDEAVLVEIVAQEKIIFRARRNALERQLQNLAELQGLLSSEIDILGQKTQALEGSIKLSENELSDVKSLVDRGIATVSRRSELERAVAALRSDRLDQITAIMRGRQSISEAMRSEVGLRDKFQTDVSTELQDVQASLERLRIKEEVLKKTLVLTPATSSNGGMALSSADPELSFAVVRKTKDRVEEFAASERTVLAPNDVVKVTLGERSKRSAGASVAVSGVSR</sequence>
<dbReference type="Gene3D" id="3.30.1950.10">
    <property type="entry name" value="wza like domain"/>
    <property type="match status" value="1"/>
</dbReference>
<evidence type="ECO:0000256" key="1">
    <source>
        <dbReference type="ARBA" id="ARBA00022729"/>
    </source>
</evidence>
<dbReference type="EMBL" id="CP016617">
    <property type="protein sequence ID" value="ANY83210.1"/>
    <property type="molecule type" value="Genomic_DNA"/>
</dbReference>